<keyword evidence="2" id="KW-1185">Reference proteome</keyword>
<gene>
    <name evidence="1" type="ORF">NVV95_14435</name>
</gene>
<accession>A0ABT2GHP0</accession>
<dbReference type="EMBL" id="JANTEZ010000005">
    <property type="protein sequence ID" value="MCS5715745.1"/>
    <property type="molecule type" value="Genomic_DNA"/>
</dbReference>
<sequence>MPFRTKELLEEWLAEFVAAEHPMPGELEVLRHEDSDGGDTGLVVVRLKNAGPYAYLEPTAPGDPTWQVVFAPRHDELTLDVDRLTELSGELVVAAELCSFLEQKSRGHLEAATSSEP</sequence>
<dbReference type="RefSeq" id="WP_259487250.1">
    <property type="nucleotide sequence ID" value="NZ_JANTEZ010000005.1"/>
</dbReference>
<protein>
    <submittedName>
        <fullName evidence="1">Uncharacterized protein</fullName>
    </submittedName>
</protein>
<evidence type="ECO:0000313" key="2">
    <source>
        <dbReference type="Proteomes" id="UP001165580"/>
    </source>
</evidence>
<organism evidence="1 2">
    <name type="scientific">Herbiconiux gentiana</name>
    <dbReference type="NCBI Taxonomy" id="2970912"/>
    <lineage>
        <taxon>Bacteria</taxon>
        <taxon>Bacillati</taxon>
        <taxon>Actinomycetota</taxon>
        <taxon>Actinomycetes</taxon>
        <taxon>Micrococcales</taxon>
        <taxon>Microbacteriaceae</taxon>
        <taxon>Herbiconiux</taxon>
    </lineage>
</organism>
<comment type="caution">
    <text evidence="1">The sequence shown here is derived from an EMBL/GenBank/DDBJ whole genome shotgun (WGS) entry which is preliminary data.</text>
</comment>
<dbReference type="Proteomes" id="UP001165580">
    <property type="component" value="Unassembled WGS sequence"/>
</dbReference>
<name>A0ABT2GHP0_9MICO</name>
<proteinExistence type="predicted"/>
<reference evidence="1" key="1">
    <citation type="submission" date="2022-08" db="EMBL/GenBank/DDBJ databases">
        <authorList>
            <person name="Deng Y."/>
            <person name="Han X.-F."/>
            <person name="Zhang Y.-Q."/>
        </authorList>
    </citation>
    <scope>NUCLEOTIDE SEQUENCE</scope>
    <source>
        <strain evidence="1">CPCC 205716</strain>
    </source>
</reference>
<evidence type="ECO:0000313" key="1">
    <source>
        <dbReference type="EMBL" id="MCS5715745.1"/>
    </source>
</evidence>